<evidence type="ECO:0000256" key="1">
    <source>
        <dbReference type="ARBA" id="ARBA00023015"/>
    </source>
</evidence>
<feature type="domain" description="HTH luxR-type" evidence="5">
    <location>
        <begin position="135"/>
        <end position="200"/>
    </location>
</feature>
<dbReference type="PRINTS" id="PR00038">
    <property type="entry name" value="HTHLUXR"/>
</dbReference>
<gene>
    <name evidence="7" type="ORF">OF850_16440</name>
</gene>
<dbReference type="PROSITE" id="PS50110">
    <property type="entry name" value="RESPONSE_REGULATORY"/>
    <property type="match status" value="1"/>
</dbReference>
<proteinExistence type="predicted"/>
<dbReference type="Proteomes" id="UP001526430">
    <property type="component" value="Unassembled WGS sequence"/>
</dbReference>
<dbReference type="RefSeq" id="WP_301591397.1">
    <property type="nucleotide sequence ID" value="NZ_JAPFQI010000014.1"/>
</dbReference>
<evidence type="ECO:0000259" key="6">
    <source>
        <dbReference type="PROSITE" id="PS50110"/>
    </source>
</evidence>
<dbReference type="Pfam" id="PF00072">
    <property type="entry name" value="Response_reg"/>
    <property type="match status" value="1"/>
</dbReference>
<evidence type="ECO:0000256" key="4">
    <source>
        <dbReference type="PROSITE-ProRule" id="PRU00169"/>
    </source>
</evidence>
<keyword evidence="2" id="KW-0238">DNA-binding</keyword>
<evidence type="ECO:0000313" key="8">
    <source>
        <dbReference type="Proteomes" id="UP001526430"/>
    </source>
</evidence>
<dbReference type="InterPro" id="IPR000792">
    <property type="entry name" value="Tscrpt_reg_LuxR_C"/>
</dbReference>
<evidence type="ECO:0000256" key="3">
    <source>
        <dbReference type="ARBA" id="ARBA00023163"/>
    </source>
</evidence>
<feature type="domain" description="Response regulatory" evidence="6">
    <location>
        <begin position="7"/>
        <end position="121"/>
    </location>
</feature>
<evidence type="ECO:0000313" key="7">
    <source>
        <dbReference type="EMBL" id="MCW8087224.1"/>
    </source>
</evidence>
<evidence type="ECO:0000256" key="2">
    <source>
        <dbReference type="ARBA" id="ARBA00023125"/>
    </source>
</evidence>
<dbReference type="InterPro" id="IPR036388">
    <property type="entry name" value="WH-like_DNA-bd_sf"/>
</dbReference>
<dbReference type="EMBL" id="JAPFQI010000014">
    <property type="protein sequence ID" value="MCW8087224.1"/>
    <property type="molecule type" value="Genomic_DNA"/>
</dbReference>
<sequence>MTGTSGACYVVDDDPTLRDAVALLLEETGRHVRTFPNGAAFLRLAGALPRGCVLLDIRMPGSCGLGIQRELAQRGLPHPVVIMTAHASVALAVQAMKEGACDVIEKPFSAEALLRCVEAALAHGQAPTSSPGAEAASRLGRLSARETEVLRHVVAGRQNKEIARDLGLSPRTVESYRCNAMGKIGATSLPEAVRIALEGGLHPLEAP</sequence>
<dbReference type="SUPFAM" id="SSF52172">
    <property type="entry name" value="CheY-like"/>
    <property type="match status" value="1"/>
</dbReference>
<dbReference type="PANTHER" id="PTHR44688:SF16">
    <property type="entry name" value="DNA-BINDING TRANSCRIPTIONAL ACTIVATOR DEVR_DOSR"/>
    <property type="match status" value="1"/>
</dbReference>
<organism evidence="7 8">
    <name type="scientific">Sabulicella glaciei</name>
    <dbReference type="NCBI Taxonomy" id="2984948"/>
    <lineage>
        <taxon>Bacteria</taxon>
        <taxon>Pseudomonadati</taxon>
        <taxon>Pseudomonadota</taxon>
        <taxon>Alphaproteobacteria</taxon>
        <taxon>Acetobacterales</taxon>
        <taxon>Acetobacteraceae</taxon>
        <taxon>Sabulicella</taxon>
    </lineage>
</organism>
<dbReference type="InterPro" id="IPR001789">
    <property type="entry name" value="Sig_transdc_resp-reg_receiver"/>
</dbReference>
<dbReference type="CDD" id="cd06170">
    <property type="entry name" value="LuxR_C_like"/>
    <property type="match status" value="1"/>
</dbReference>
<dbReference type="Gene3D" id="3.40.50.2300">
    <property type="match status" value="1"/>
</dbReference>
<keyword evidence="4" id="KW-0597">Phosphoprotein</keyword>
<dbReference type="SMART" id="SM00421">
    <property type="entry name" value="HTH_LUXR"/>
    <property type="match status" value="1"/>
</dbReference>
<dbReference type="SUPFAM" id="SSF46894">
    <property type="entry name" value="C-terminal effector domain of the bipartite response regulators"/>
    <property type="match status" value="1"/>
</dbReference>
<keyword evidence="8" id="KW-1185">Reference proteome</keyword>
<dbReference type="InterPro" id="IPR016032">
    <property type="entry name" value="Sig_transdc_resp-reg_C-effctor"/>
</dbReference>
<dbReference type="SMART" id="SM00448">
    <property type="entry name" value="REC"/>
    <property type="match status" value="1"/>
</dbReference>
<name>A0ABT3NYI8_9PROT</name>
<dbReference type="PROSITE" id="PS00622">
    <property type="entry name" value="HTH_LUXR_1"/>
    <property type="match status" value="1"/>
</dbReference>
<reference evidence="7 8" key="1">
    <citation type="submission" date="2022-10" db="EMBL/GenBank/DDBJ databases">
        <title>Roseococcus glaciei nov., sp. nov., isolated from glacier.</title>
        <authorList>
            <person name="Liu Q."/>
            <person name="Xin Y.-H."/>
        </authorList>
    </citation>
    <scope>NUCLEOTIDE SEQUENCE [LARGE SCALE GENOMIC DNA]</scope>
    <source>
        <strain evidence="7 8">MDT2-1-1</strain>
    </source>
</reference>
<dbReference type="Gene3D" id="1.10.10.10">
    <property type="entry name" value="Winged helix-like DNA-binding domain superfamily/Winged helix DNA-binding domain"/>
    <property type="match status" value="1"/>
</dbReference>
<dbReference type="PANTHER" id="PTHR44688">
    <property type="entry name" value="DNA-BINDING TRANSCRIPTIONAL ACTIVATOR DEVR_DOSR"/>
    <property type="match status" value="1"/>
</dbReference>
<comment type="caution">
    <text evidence="7">The sequence shown here is derived from an EMBL/GenBank/DDBJ whole genome shotgun (WGS) entry which is preliminary data.</text>
</comment>
<evidence type="ECO:0000259" key="5">
    <source>
        <dbReference type="PROSITE" id="PS50043"/>
    </source>
</evidence>
<accession>A0ABT3NYI8</accession>
<dbReference type="Pfam" id="PF00196">
    <property type="entry name" value="GerE"/>
    <property type="match status" value="1"/>
</dbReference>
<keyword evidence="3" id="KW-0804">Transcription</keyword>
<protein>
    <submittedName>
        <fullName evidence="7">Response regulator</fullName>
    </submittedName>
</protein>
<keyword evidence="1" id="KW-0805">Transcription regulation</keyword>
<feature type="modified residue" description="4-aspartylphosphate" evidence="4">
    <location>
        <position position="56"/>
    </location>
</feature>
<dbReference type="InterPro" id="IPR011006">
    <property type="entry name" value="CheY-like_superfamily"/>
</dbReference>
<dbReference type="PROSITE" id="PS50043">
    <property type="entry name" value="HTH_LUXR_2"/>
    <property type="match status" value="1"/>
</dbReference>